<dbReference type="RefSeq" id="WP_090968251.1">
    <property type="nucleotide sequence ID" value="NZ_FNRT01000002.1"/>
</dbReference>
<keyword evidence="2" id="KW-0812">Transmembrane</keyword>
<dbReference type="Proteomes" id="UP000198742">
    <property type="component" value="Unassembled WGS sequence"/>
</dbReference>
<name>A0A1H4MJ94_9ACTN</name>
<keyword evidence="4" id="KW-1185">Reference proteome</keyword>
<feature type="compositionally biased region" description="Basic and acidic residues" evidence="1">
    <location>
        <begin position="91"/>
        <end position="102"/>
    </location>
</feature>
<sequence>MSQHDTGVTELLRRASDDLAPDVDRLVSGGVSRGRSRQRRARIGTTVASLAVIGVVGWLATVVPLLGDPDSARDPEIADGTGRTAGTQAADPDRPPPAEELRPLVSPDAMATTLQELTGATAVRRVEVDESAQDLVRLYYATVDGAQVSFHIRWYNNPLVVEDGGDPLAPSDVCEPAPDVDCTTLPDGSRLLREEVRPSGGTGVSETFLERSLTLATSDGWQIDVIARNTTDEKQGDVVAGEPVLTMAEMEALAVSDAWFARA</sequence>
<evidence type="ECO:0000313" key="4">
    <source>
        <dbReference type="Proteomes" id="UP000198742"/>
    </source>
</evidence>
<feature type="transmembrane region" description="Helical" evidence="2">
    <location>
        <begin position="43"/>
        <end position="66"/>
    </location>
</feature>
<reference evidence="4" key="1">
    <citation type="submission" date="2016-10" db="EMBL/GenBank/DDBJ databases">
        <authorList>
            <person name="Varghese N."/>
            <person name="Submissions S."/>
        </authorList>
    </citation>
    <scope>NUCLEOTIDE SEQUENCE [LARGE SCALE GENOMIC DNA]</scope>
    <source>
        <strain evidence="4">DSM 22017</strain>
    </source>
</reference>
<gene>
    <name evidence="3" type="ORF">SAMN04489844_1149</name>
</gene>
<accession>A0A1H4MJ94</accession>
<feature type="region of interest" description="Disordered" evidence="1">
    <location>
        <begin position="69"/>
        <end position="102"/>
    </location>
</feature>
<dbReference type="AlphaFoldDB" id="A0A1H4MJ94"/>
<evidence type="ECO:0000313" key="3">
    <source>
        <dbReference type="EMBL" id="SEB83069.1"/>
    </source>
</evidence>
<evidence type="ECO:0000256" key="1">
    <source>
        <dbReference type="SAM" id="MobiDB-lite"/>
    </source>
</evidence>
<keyword evidence="2" id="KW-0472">Membrane</keyword>
<organism evidence="3 4">
    <name type="scientific">Nocardioides exalbidus</name>
    <dbReference type="NCBI Taxonomy" id="402596"/>
    <lineage>
        <taxon>Bacteria</taxon>
        <taxon>Bacillati</taxon>
        <taxon>Actinomycetota</taxon>
        <taxon>Actinomycetes</taxon>
        <taxon>Propionibacteriales</taxon>
        <taxon>Nocardioidaceae</taxon>
        <taxon>Nocardioides</taxon>
    </lineage>
</organism>
<dbReference type="STRING" id="402596.SAMN04489844_1149"/>
<dbReference type="EMBL" id="FNRT01000002">
    <property type="protein sequence ID" value="SEB83069.1"/>
    <property type="molecule type" value="Genomic_DNA"/>
</dbReference>
<protein>
    <submittedName>
        <fullName evidence="3">Uncharacterized protein</fullName>
    </submittedName>
</protein>
<proteinExistence type="predicted"/>
<keyword evidence="2" id="KW-1133">Transmembrane helix</keyword>
<dbReference type="OrthoDB" id="3783793at2"/>
<evidence type="ECO:0000256" key="2">
    <source>
        <dbReference type="SAM" id="Phobius"/>
    </source>
</evidence>